<proteinExistence type="predicted"/>
<sequence>MTLDKYCNWTGLRRPEKFDKASKKLMIGMMERTLIERIARLKNKKLGLCGKLDKNNQNGKPRLLMPTVKAVDDTFSGIVRDIASEGHVTDKDNLICDEQRVIIEQLLDEMLAFLSKEDNPNEVTECAERTLTRMQTSSVIANCCDFNNYNTKQRLKARQSRARLIRCESYPSVLKKLYKSSDTSHEVEWGRNVFSAGREYHNERKTLRRSKKSQEFNLRLEQMNHRVDEQICLEEEVLDFFDKFLKIYDPNGHFKMTLDMERDYEDGDSEENIRQKRYQRLRYVLMLPPGERVRDKKPDFGDNCSSIINNPSEIAMNNLMTGLSPFWKGPMLPSNKKVFILQELEKGCMIKMRTLYRLKTTIMIYYIYIYIYMGRNNRHSERISPPPVSNFNGTSVISPTGISRRTLSRLKDKSVQYLGTVNNQPAKPQVFLLDSMEDENVATLRAHASVSREILATAFKAIRQTTLMMVQSRFEILNVKL</sequence>
<dbReference type="WBParaSite" id="Hba_08792">
    <property type="protein sequence ID" value="Hba_08792"/>
    <property type="gene ID" value="Hba_08792"/>
</dbReference>
<name>A0A1I7WUH4_HETBA</name>
<keyword evidence="1" id="KW-1133">Transmembrane helix</keyword>
<keyword evidence="1" id="KW-0472">Membrane</keyword>
<organism evidence="2 3">
    <name type="scientific">Heterorhabditis bacteriophora</name>
    <name type="common">Entomopathogenic nematode worm</name>
    <dbReference type="NCBI Taxonomy" id="37862"/>
    <lineage>
        <taxon>Eukaryota</taxon>
        <taxon>Metazoa</taxon>
        <taxon>Ecdysozoa</taxon>
        <taxon>Nematoda</taxon>
        <taxon>Chromadorea</taxon>
        <taxon>Rhabditida</taxon>
        <taxon>Rhabditina</taxon>
        <taxon>Rhabditomorpha</taxon>
        <taxon>Strongyloidea</taxon>
        <taxon>Heterorhabditidae</taxon>
        <taxon>Heterorhabditis</taxon>
    </lineage>
</organism>
<dbReference type="AlphaFoldDB" id="A0A1I7WUH4"/>
<keyword evidence="2" id="KW-1185">Reference proteome</keyword>
<evidence type="ECO:0000313" key="2">
    <source>
        <dbReference type="Proteomes" id="UP000095283"/>
    </source>
</evidence>
<protein>
    <submittedName>
        <fullName evidence="3">Reverse transcriptase domain-containing protein</fullName>
    </submittedName>
</protein>
<accession>A0A1I7WUH4</accession>
<reference evidence="3" key="1">
    <citation type="submission" date="2016-11" db="UniProtKB">
        <authorList>
            <consortium name="WormBaseParasite"/>
        </authorList>
    </citation>
    <scope>IDENTIFICATION</scope>
</reference>
<keyword evidence="1" id="KW-0812">Transmembrane</keyword>
<feature type="transmembrane region" description="Helical" evidence="1">
    <location>
        <begin position="355"/>
        <end position="373"/>
    </location>
</feature>
<dbReference type="Proteomes" id="UP000095283">
    <property type="component" value="Unplaced"/>
</dbReference>
<evidence type="ECO:0000256" key="1">
    <source>
        <dbReference type="SAM" id="Phobius"/>
    </source>
</evidence>
<evidence type="ECO:0000313" key="3">
    <source>
        <dbReference type="WBParaSite" id="Hba_08792"/>
    </source>
</evidence>